<keyword evidence="7 13" id="KW-0479">Metal-binding</keyword>
<dbReference type="GO" id="GO:0016020">
    <property type="term" value="C:membrane"/>
    <property type="evidence" value="ECO:0007669"/>
    <property type="project" value="UniProtKB-SubCell"/>
</dbReference>
<name>A8NQD2_COPC7</name>
<dbReference type="GeneID" id="6012062"/>
<comment type="cofactor">
    <cofactor evidence="1 13">
        <name>heme</name>
        <dbReference type="ChEBI" id="CHEBI:30413"/>
    </cofactor>
</comment>
<protein>
    <submittedName>
        <fullName evidence="15">614/534 cytochrome P450</fullName>
    </submittedName>
</protein>
<dbReference type="eggNOG" id="KOG0158">
    <property type="taxonomic scope" value="Eukaryota"/>
</dbReference>
<organism evidence="15 16">
    <name type="scientific">Coprinopsis cinerea (strain Okayama-7 / 130 / ATCC MYA-4618 / FGSC 9003)</name>
    <name type="common">Inky cap fungus</name>
    <name type="synonym">Hormographiella aspergillata</name>
    <dbReference type="NCBI Taxonomy" id="240176"/>
    <lineage>
        <taxon>Eukaryota</taxon>
        <taxon>Fungi</taxon>
        <taxon>Dikarya</taxon>
        <taxon>Basidiomycota</taxon>
        <taxon>Agaricomycotina</taxon>
        <taxon>Agaricomycetes</taxon>
        <taxon>Agaricomycetidae</taxon>
        <taxon>Agaricales</taxon>
        <taxon>Agaricineae</taxon>
        <taxon>Psathyrellaceae</taxon>
        <taxon>Coprinopsis</taxon>
    </lineage>
</organism>
<dbReference type="InParanoid" id="A8NQD2"/>
<dbReference type="OrthoDB" id="1470350at2759"/>
<dbReference type="RefSeq" id="XP_001835530.2">
    <property type="nucleotide sequence ID" value="XM_001835478.2"/>
</dbReference>
<feature type="binding site" description="axial binding residue" evidence="13">
    <location>
        <position position="447"/>
    </location>
    <ligand>
        <name>heme</name>
        <dbReference type="ChEBI" id="CHEBI:30413"/>
    </ligand>
    <ligandPart>
        <name>Fe</name>
        <dbReference type="ChEBI" id="CHEBI:18248"/>
    </ligandPart>
</feature>
<dbReference type="InterPro" id="IPR036396">
    <property type="entry name" value="Cyt_P450_sf"/>
</dbReference>
<gene>
    <name evidence="15" type="ORF">CC1G_08039</name>
</gene>
<keyword evidence="6" id="KW-0812">Transmembrane</keyword>
<dbReference type="Gene3D" id="1.10.630.10">
    <property type="entry name" value="Cytochrome P450"/>
    <property type="match status" value="1"/>
</dbReference>
<keyword evidence="10 13" id="KW-0408">Iron</keyword>
<keyword evidence="9 14" id="KW-0560">Oxidoreductase</keyword>
<dbReference type="PRINTS" id="PR00385">
    <property type="entry name" value="P450"/>
</dbReference>
<dbReference type="PANTHER" id="PTHR24305">
    <property type="entry name" value="CYTOCHROME P450"/>
    <property type="match status" value="1"/>
</dbReference>
<evidence type="ECO:0000256" key="4">
    <source>
        <dbReference type="ARBA" id="ARBA00010617"/>
    </source>
</evidence>
<dbReference type="InterPro" id="IPR001128">
    <property type="entry name" value="Cyt_P450"/>
</dbReference>
<evidence type="ECO:0000256" key="10">
    <source>
        <dbReference type="ARBA" id="ARBA00023004"/>
    </source>
</evidence>
<evidence type="ECO:0000256" key="2">
    <source>
        <dbReference type="ARBA" id="ARBA00004370"/>
    </source>
</evidence>
<evidence type="ECO:0000256" key="11">
    <source>
        <dbReference type="ARBA" id="ARBA00023033"/>
    </source>
</evidence>
<evidence type="ECO:0000256" key="8">
    <source>
        <dbReference type="ARBA" id="ARBA00022989"/>
    </source>
</evidence>
<sequence length="512" mass="57409">MASSSSLLLGLTASLVAYRLLALWKARRSISYHPGNFLTFGFGNLFAAFALPPIKWISPGTNFFWDEKHAPFERYGWDIFSSFSIWPGGLQLIVADAAVIKVRPSSSLLPGQSLIRTSQEVSSSRTRFRKPIELYGPVNIFGDNILSSEGEEWKRFKKIVSPAFSERNNRLVWEETIQVLAQLFSDVWENKDRVTIDNTKDLTFPIALFVIGAAGFGRKISWKEEDNCPPGHAMSFKQALHIAAENIVVRAAFPGFIRKLVPSLRKINLAYEELGLYMQDLIRERLDSAEKAEKHDLLSLLVEHSDEDKENPLTDQEVMGNIFLFLVAGHETTAQTLCFAFALLALYPEEQDALYQEIKTFVPDATLPASEVPKVATEDTVLTTGNLAGESKTIPVPKGTRISFSLPGVHHNPRYWPDPLEFKPSRFLDPNWPRDAFVPFSAGHRSCIGRRFFEVEAVATMVMLLSRYKITVKEEPQFAGETWEEKKARVLATRAGATLTSVSVSSRSNGMS</sequence>
<dbReference type="GO" id="GO:0004497">
    <property type="term" value="F:monooxygenase activity"/>
    <property type="evidence" value="ECO:0007669"/>
    <property type="project" value="UniProtKB-KW"/>
</dbReference>
<dbReference type="GO" id="GO:0005506">
    <property type="term" value="F:iron ion binding"/>
    <property type="evidence" value="ECO:0007669"/>
    <property type="project" value="InterPro"/>
</dbReference>
<dbReference type="GO" id="GO:0020037">
    <property type="term" value="F:heme binding"/>
    <property type="evidence" value="ECO:0007669"/>
    <property type="project" value="InterPro"/>
</dbReference>
<evidence type="ECO:0000256" key="13">
    <source>
        <dbReference type="PIRSR" id="PIRSR602401-1"/>
    </source>
</evidence>
<reference evidence="15 16" key="1">
    <citation type="journal article" date="2010" name="Proc. Natl. Acad. Sci. U.S.A.">
        <title>Insights into evolution of multicellular fungi from the assembled chromosomes of the mushroom Coprinopsis cinerea (Coprinus cinereus).</title>
        <authorList>
            <person name="Stajich J.E."/>
            <person name="Wilke S.K."/>
            <person name="Ahren D."/>
            <person name="Au C.H."/>
            <person name="Birren B.W."/>
            <person name="Borodovsky M."/>
            <person name="Burns C."/>
            <person name="Canback B."/>
            <person name="Casselton L.A."/>
            <person name="Cheng C.K."/>
            <person name="Deng J."/>
            <person name="Dietrich F.S."/>
            <person name="Fargo D.C."/>
            <person name="Farman M.L."/>
            <person name="Gathman A.C."/>
            <person name="Goldberg J."/>
            <person name="Guigo R."/>
            <person name="Hoegger P.J."/>
            <person name="Hooker J.B."/>
            <person name="Huggins A."/>
            <person name="James T.Y."/>
            <person name="Kamada T."/>
            <person name="Kilaru S."/>
            <person name="Kodira C."/>
            <person name="Kues U."/>
            <person name="Kupfer D."/>
            <person name="Kwan H.S."/>
            <person name="Lomsadze A."/>
            <person name="Li W."/>
            <person name="Lilly W.W."/>
            <person name="Ma L.J."/>
            <person name="Mackey A.J."/>
            <person name="Manning G."/>
            <person name="Martin F."/>
            <person name="Muraguchi H."/>
            <person name="Natvig D.O."/>
            <person name="Palmerini H."/>
            <person name="Ramesh M.A."/>
            <person name="Rehmeyer C.J."/>
            <person name="Roe B.A."/>
            <person name="Shenoy N."/>
            <person name="Stanke M."/>
            <person name="Ter-Hovhannisyan V."/>
            <person name="Tunlid A."/>
            <person name="Velagapudi R."/>
            <person name="Vision T.J."/>
            <person name="Zeng Q."/>
            <person name="Zolan M.E."/>
            <person name="Pukkila P.J."/>
        </authorList>
    </citation>
    <scope>NUCLEOTIDE SEQUENCE [LARGE SCALE GENOMIC DNA]</scope>
    <source>
        <strain evidence="16">Okayama-7 / 130 / ATCC MYA-4618 / FGSC 9003</strain>
    </source>
</reference>
<dbReference type="InterPro" id="IPR050121">
    <property type="entry name" value="Cytochrome_P450_monoxygenase"/>
</dbReference>
<comment type="subcellular location">
    <subcellularLocation>
        <location evidence="2">Membrane</location>
    </subcellularLocation>
</comment>
<comment type="similarity">
    <text evidence="4 14">Belongs to the cytochrome P450 family.</text>
</comment>
<keyword evidence="5 13" id="KW-0349">Heme</keyword>
<dbReference type="InterPro" id="IPR017972">
    <property type="entry name" value="Cyt_P450_CS"/>
</dbReference>
<comment type="caution">
    <text evidence="15">The sequence shown here is derived from an EMBL/GenBank/DDBJ whole genome shotgun (WGS) entry which is preliminary data.</text>
</comment>
<dbReference type="AlphaFoldDB" id="A8NQD2"/>
<evidence type="ECO:0000313" key="15">
    <source>
        <dbReference type="EMBL" id="EAU86315.2"/>
    </source>
</evidence>
<dbReference type="KEGG" id="cci:CC1G_08039"/>
<dbReference type="PROSITE" id="PS00086">
    <property type="entry name" value="CYTOCHROME_P450"/>
    <property type="match status" value="1"/>
</dbReference>
<evidence type="ECO:0000256" key="1">
    <source>
        <dbReference type="ARBA" id="ARBA00001971"/>
    </source>
</evidence>
<dbReference type="VEuPathDB" id="FungiDB:CC1G_08039"/>
<dbReference type="EMBL" id="AACS02000008">
    <property type="protein sequence ID" value="EAU86315.2"/>
    <property type="molecule type" value="Genomic_DNA"/>
</dbReference>
<dbReference type="PANTHER" id="PTHR24305:SF166">
    <property type="entry name" value="CYTOCHROME P450 12A4, MITOCHONDRIAL-RELATED"/>
    <property type="match status" value="1"/>
</dbReference>
<evidence type="ECO:0000256" key="5">
    <source>
        <dbReference type="ARBA" id="ARBA00022617"/>
    </source>
</evidence>
<keyword evidence="8" id="KW-1133">Transmembrane helix</keyword>
<evidence type="ECO:0000256" key="9">
    <source>
        <dbReference type="ARBA" id="ARBA00023002"/>
    </source>
</evidence>
<evidence type="ECO:0000256" key="7">
    <source>
        <dbReference type="ARBA" id="ARBA00022723"/>
    </source>
</evidence>
<evidence type="ECO:0000256" key="14">
    <source>
        <dbReference type="RuleBase" id="RU000461"/>
    </source>
</evidence>
<dbReference type="Proteomes" id="UP000001861">
    <property type="component" value="Unassembled WGS sequence"/>
</dbReference>
<dbReference type="SUPFAM" id="SSF48264">
    <property type="entry name" value="Cytochrome P450"/>
    <property type="match status" value="1"/>
</dbReference>
<proteinExistence type="inferred from homology"/>
<keyword evidence="16" id="KW-1185">Reference proteome</keyword>
<accession>A8NQD2</accession>
<dbReference type="GO" id="GO:0016705">
    <property type="term" value="F:oxidoreductase activity, acting on paired donors, with incorporation or reduction of molecular oxygen"/>
    <property type="evidence" value="ECO:0007669"/>
    <property type="project" value="InterPro"/>
</dbReference>
<keyword evidence="11 14" id="KW-0503">Monooxygenase</keyword>
<keyword evidence="12" id="KW-0472">Membrane</keyword>
<dbReference type="InterPro" id="IPR002401">
    <property type="entry name" value="Cyt_P450_E_grp-I"/>
</dbReference>
<comment type="pathway">
    <text evidence="3">Secondary metabolite biosynthesis; terpenoid biosynthesis.</text>
</comment>
<dbReference type="OMA" id="WEDNANA"/>
<dbReference type="HOGENOM" id="CLU_001570_25_0_1"/>
<dbReference type="Pfam" id="PF00067">
    <property type="entry name" value="p450"/>
    <property type="match status" value="2"/>
</dbReference>
<dbReference type="STRING" id="240176.A8NQD2"/>
<evidence type="ECO:0000256" key="6">
    <source>
        <dbReference type="ARBA" id="ARBA00022692"/>
    </source>
</evidence>
<evidence type="ECO:0000256" key="3">
    <source>
        <dbReference type="ARBA" id="ARBA00004721"/>
    </source>
</evidence>
<evidence type="ECO:0000313" key="16">
    <source>
        <dbReference type="Proteomes" id="UP000001861"/>
    </source>
</evidence>
<dbReference type="PRINTS" id="PR00463">
    <property type="entry name" value="EP450I"/>
</dbReference>
<evidence type="ECO:0000256" key="12">
    <source>
        <dbReference type="ARBA" id="ARBA00023136"/>
    </source>
</evidence>